<name>A0A0Q9ZA59_9FLAO</name>
<dbReference type="GO" id="GO:0008168">
    <property type="term" value="F:methyltransferase activity"/>
    <property type="evidence" value="ECO:0007669"/>
    <property type="project" value="UniProtKB-KW"/>
</dbReference>
<dbReference type="SUPFAM" id="SSF53335">
    <property type="entry name" value="S-adenosyl-L-methionine-dependent methyltransferases"/>
    <property type="match status" value="1"/>
</dbReference>
<dbReference type="AlphaFoldDB" id="A0A0Q9ZA59"/>
<organism evidence="1 2">
    <name type="scientific">Salegentibacter mishustinae</name>
    <dbReference type="NCBI Taxonomy" id="270918"/>
    <lineage>
        <taxon>Bacteria</taxon>
        <taxon>Pseudomonadati</taxon>
        <taxon>Bacteroidota</taxon>
        <taxon>Flavobacteriia</taxon>
        <taxon>Flavobacteriales</taxon>
        <taxon>Flavobacteriaceae</taxon>
        <taxon>Salegentibacter</taxon>
    </lineage>
</organism>
<reference evidence="1" key="1">
    <citation type="submission" date="2015-10" db="EMBL/GenBank/DDBJ databases">
        <title>Draft genome sequence of Salegentibacter mishustinae KCTC 12263.</title>
        <authorList>
            <person name="Lin W."/>
            <person name="Zheng Q."/>
        </authorList>
    </citation>
    <scope>NUCLEOTIDE SEQUENCE [LARGE SCALE GENOMIC DNA]</scope>
    <source>
        <strain evidence="1">KCTC 12263</strain>
    </source>
</reference>
<proteinExistence type="predicted"/>
<accession>A0A0Q9ZA59</accession>
<dbReference type="RefSeq" id="WP_057480927.1">
    <property type="nucleotide sequence ID" value="NZ_BMWR01000008.1"/>
</dbReference>
<dbReference type="CDD" id="cd02440">
    <property type="entry name" value="AdoMet_MTases"/>
    <property type="match status" value="1"/>
</dbReference>
<dbReference type="InterPro" id="IPR029063">
    <property type="entry name" value="SAM-dependent_MTases_sf"/>
</dbReference>
<protein>
    <submittedName>
        <fullName evidence="1">Methyltransferase</fullName>
    </submittedName>
</protein>
<sequence>MSDKSFHLTCKDHLVSGEEFQLQKRSDFEILETIPKPENLSAYYESENYISHTDSSKTLTDKIYQAVKNFMLLQKLKWINKVAKGNNLLDIGAGTGDFLQTAKRKKWNVEGIEPNAQARKLAAEKGIELQQELSYFEDSSFDVISMWHVLEHVPDFDFQVKELYRLLKSNGVAVIAVPNFKSFDAEYYKEYWAAYDVPRHLWHFSQTGITGLFKKHNFEKLNTKPLVFDSFYVSLLSEKNKTGKSNMIKAFKNGLESNLRAQGTSEYSSLVYFFKKC</sequence>
<dbReference type="Pfam" id="PF13489">
    <property type="entry name" value="Methyltransf_23"/>
    <property type="match status" value="1"/>
</dbReference>
<comment type="caution">
    <text evidence="1">The sequence shown here is derived from an EMBL/GenBank/DDBJ whole genome shotgun (WGS) entry which is preliminary data.</text>
</comment>
<dbReference type="Proteomes" id="UP000051643">
    <property type="component" value="Unassembled WGS sequence"/>
</dbReference>
<gene>
    <name evidence="1" type="ORF">APR42_14105</name>
</gene>
<dbReference type="PANTHER" id="PTHR43861">
    <property type="entry name" value="TRANS-ACONITATE 2-METHYLTRANSFERASE-RELATED"/>
    <property type="match status" value="1"/>
</dbReference>
<evidence type="ECO:0000313" key="1">
    <source>
        <dbReference type="EMBL" id="KRG29901.1"/>
    </source>
</evidence>
<keyword evidence="1" id="KW-0808">Transferase</keyword>
<keyword evidence="2" id="KW-1185">Reference proteome</keyword>
<dbReference type="STRING" id="270918.APR42_14105"/>
<dbReference type="GO" id="GO:0032259">
    <property type="term" value="P:methylation"/>
    <property type="evidence" value="ECO:0007669"/>
    <property type="project" value="UniProtKB-KW"/>
</dbReference>
<evidence type="ECO:0000313" key="2">
    <source>
        <dbReference type="Proteomes" id="UP000051643"/>
    </source>
</evidence>
<keyword evidence="1" id="KW-0489">Methyltransferase</keyword>
<dbReference type="Gene3D" id="3.40.50.150">
    <property type="entry name" value="Vaccinia Virus protein VP39"/>
    <property type="match status" value="1"/>
</dbReference>
<dbReference type="EMBL" id="LKTP01000003">
    <property type="protein sequence ID" value="KRG29901.1"/>
    <property type="molecule type" value="Genomic_DNA"/>
</dbReference>
<dbReference type="OrthoDB" id="2370471at2"/>